<accession>A0A1H6WK41</accession>
<dbReference type="Gene3D" id="3.10.50.40">
    <property type="match status" value="2"/>
</dbReference>
<gene>
    <name evidence="3" type="ORF">SAMN05192553_102756</name>
</gene>
<keyword evidence="1" id="KW-0697">Rotamase</keyword>
<evidence type="ECO:0000256" key="1">
    <source>
        <dbReference type="PROSITE-ProRule" id="PRU00278"/>
    </source>
</evidence>
<dbReference type="STRING" id="1416801.SAMN05192553_102756"/>
<feature type="domain" description="PpiC" evidence="2">
    <location>
        <begin position="237"/>
        <end position="340"/>
    </location>
</feature>
<dbReference type="AlphaFoldDB" id="A0A1H6WK41"/>
<keyword evidence="1 3" id="KW-0413">Isomerase</keyword>
<protein>
    <submittedName>
        <fullName evidence="3">Peptidyl-prolyl cis-trans isomerase SurA</fullName>
    </submittedName>
</protein>
<dbReference type="GO" id="GO:0003755">
    <property type="term" value="F:peptidyl-prolyl cis-trans isomerase activity"/>
    <property type="evidence" value="ECO:0007669"/>
    <property type="project" value="UniProtKB-KW"/>
</dbReference>
<organism evidence="3 4">
    <name type="scientific">Cyclobacterium xiamenense</name>
    <dbReference type="NCBI Taxonomy" id="1297121"/>
    <lineage>
        <taxon>Bacteria</taxon>
        <taxon>Pseudomonadati</taxon>
        <taxon>Bacteroidota</taxon>
        <taxon>Cytophagia</taxon>
        <taxon>Cytophagales</taxon>
        <taxon>Cyclobacteriaceae</taxon>
        <taxon>Cyclobacterium</taxon>
    </lineage>
</organism>
<dbReference type="PROSITE" id="PS50198">
    <property type="entry name" value="PPIC_PPIASE_2"/>
    <property type="match status" value="2"/>
</dbReference>
<keyword evidence="4" id="KW-1185">Reference proteome</keyword>
<evidence type="ECO:0000259" key="2">
    <source>
        <dbReference type="PROSITE" id="PS50198"/>
    </source>
</evidence>
<dbReference type="RefSeq" id="WP_092172128.1">
    <property type="nucleotide sequence ID" value="NZ_FNZH01000002.1"/>
</dbReference>
<sequence length="667" mass="77038">MNVTHACFLFWGMFSANAVQIPDTYSENQQSSDYLIKIDARTSDREEFLYILKKSRQLQEQRLSRAEFEENLELFIDYKLKVVHALDLGLDTTSEFQTEFRSFKEQLVKPYLLENDLQEGEVRKVYDRMHEIVKASHILLQFPPNASAEDSIAVIRMAEKIKQAAESGEDFAQLALEYSEDPSVESNQGNLGYFTALQMVLPFEEAAFALSVGEISAPVLSDFGYHIIRLDERRPNPGQVQVSHLLVRSESDNPESESLSRRKIAELYQKVQENPDAWPELIRNFSEDTGSKSNKGLVPWFGVGSLVPEFEQAAFSLEKKGDFSPPIKTEYGYHILRLEDRRGVPPFEEMLPTIKSRILRDSRSEMIQSQVIAQQKSRLRMRENESLLRKLSDAFGEGQGKILGELVSSLDSTDWTQTWLIESVQGQVPAEAFTGFLASHFSAEETVGTDSFNNWYRAFLENQLATWEEAYVYVTNPEYRQLLNEYKNGMLLFELMNEAVWEKALNDSSGQRAYFQQNRENYQWEERIPALILTADAREDLSPVKSWLSGQTYRDGLEEEVKNRFLREDPLKFSHEQGLFERSKKDLLQKLSPEQSFHTITEEGRTVLVVTGERIPAKPKEFNETRGRLIQDYQQFLEKKLLASLKETYTIQINEDEKEKLFRSLAQ</sequence>
<dbReference type="Pfam" id="PF00639">
    <property type="entry name" value="Rotamase"/>
    <property type="match status" value="2"/>
</dbReference>
<proteinExistence type="predicted"/>
<evidence type="ECO:0000313" key="4">
    <source>
        <dbReference type="Proteomes" id="UP000199403"/>
    </source>
</evidence>
<dbReference type="PANTHER" id="PTHR47245">
    <property type="entry name" value="PEPTIDYLPROLYL ISOMERASE"/>
    <property type="match status" value="1"/>
</dbReference>
<dbReference type="Proteomes" id="UP000199403">
    <property type="component" value="Unassembled WGS sequence"/>
</dbReference>
<feature type="domain" description="PpiC" evidence="2">
    <location>
        <begin position="130"/>
        <end position="232"/>
    </location>
</feature>
<dbReference type="SUPFAM" id="SSF54534">
    <property type="entry name" value="FKBP-like"/>
    <property type="match status" value="2"/>
</dbReference>
<dbReference type="InterPro" id="IPR050245">
    <property type="entry name" value="PrsA_foldase"/>
</dbReference>
<evidence type="ECO:0000313" key="3">
    <source>
        <dbReference type="EMBL" id="SEJ17298.1"/>
    </source>
</evidence>
<name>A0A1H6WK41_9BACT</name>
<dbReference type="EMBL" id="FNZH01000002">
    <property type="protein sequence ID" value="SEJ17298.1"/>
    <property type="molecule type" value="Genomic_DNA"/>
</dbReference>
<dbReference type="OrthoDB" id="14196at2"/>
<dbReference type="InterPro" id="IPR000297">
    <property type="entry name" value="PPIase_PpiC"/>
</dbReference>
<reference evidence="4" key="1">
    <citation type="submission" date="2016-10" db="EMBL/GenBank/DDBJ databases">
        <authorList>
            <person name="Varghese N."/>
            <person name="Submissions S."/>
        </authorList>
    </citation>
    <scope>NUCLEOTIDE SEQUENCE [LARGE SCALE GENOMIC DNA]</scope>
    <source>
        <strain evidence="4">IBRC-M 10761</strain>
    </source>
</reference>
<dbReference type="InterPro" id="IPR046357">
    <property type="entry name" value="PPIase_dom_sf"/>
</dbReference>
<dbReference type="PANTHER" id="PTHR47245:SF2">
    <property type="entry name" value="PEPTIDYL-PROLYL CIS-TRANS ISOMERASE HP_0175-RELATED"/>
    <property type="match status" value="1"/>
</dbReference>